<dbReference type="Proteomes" id="UP000439903">
    <property type="component" value="Unassembled WGS sequence"/>
</dbReference>
<gene>
    <name evidence="2" type="ORF">F8M41_002930</name>
</gene>
<accession>A0A8H4A7W5</accession>
<keyword evidence="3" id="KW-1185">Reference proteome</keyword>
<proteinExistence type="predicted"/>
<feature type="compositionally biased region" description="Low complexity" evidence="1">
    <location>
        <begin position="1"/>
        <end position="15"/>
    </location>
</feature>
<comment type="caution">
    <text evidence="2">The sequence shown here is derived from an EMBL/GenBank/DDBJ whole genome shotgun (WGS) entry which is preliminary data.</text>
</comment>
<evidence type="ECO:0000313" key="2">
    <source>
        <dbReference type="EMBL" id="KAF0446448.1"/>
    </source>
</evidence>
<reference evidence="2 3" key="1">
    <citation type="journal article" date="2019" name="Environ. Microbiol.">
        <title>At the nexus of three kingdoms: the genome of the mycorrhizal fungus Gigaspora margarita provides insights into plant, endobacterial and fungal interactions.</title>
        <authorList>
            <person name="Venice F."/>
            <person name="Ghignone S."/>
            <person name="Salvioli di Fossalunga A."/>
            <person name="Amselem J."/>
            <person name="Novero M."/>
            <person name="Xianan X."/>
            <person name="Sedzielewska Toro K."/>
            <person name="Morin E."/>
            <person name="Lipzen A."/>
            <person name="Grigoriev I.V."/>
            <person name="Henrissat B."/>
            <person name="Martin F.M."/>
            <person name="Bonfante P."/>
        </authorList>
    </citation>
    <scope>NUCLEOTIDE SEQUENCE [LARGE SCALE GENOMIC DNA]</scope>
    <source>
        <strain evidence="2 3">BEG34</strain>
    </source>
</reference>
<dbReference type="AlphaFoldDB" id="A0A8H4A7W5"/>
<name>A0A8H4A7W5_GIGMA</name>
<sequence length="66" mass="7821">MKSTLTIQTTTYQQQKLPTPAKSTTSNKTYYQQRNPLSMATIFLKRRGEMRPIEEGINNFRFYRNT</sequence>
<evidence type="ECO:0000256" key="1">
    <source>
        <dbReference type="SAM" id="MobiDB-lite"/>
    </source>
</evidence>
<feature type="region of interest" description="Disordered" evidence="1">
    <location>
        <begin position="1"/>
        <end position="28"/>
    </location>
</feature>
<protein>
    <submittedName>
        <fullName evidence="2">Uncharacterized protein</fullName>
    </submittedName>
</protein>
<evidence type="ECO:0000313" key="3">
    <source>
        <dbReference type="Proteomes" id="UP000439903"/>
    </source>
</evidence>
<organism evidence="2 3">
    <name type="scientific">Gigaspora margarita</name>
    <dbReference type="NCBI Taxonomy" id="4874"/>
    <lineage>
        <taxon>Eukaryota</taxon>
        <taxon>Fungi</taxon>
        <taxon>Fungi incertae sedis</taxon>
        <taxon>Mucoromycota</taxon>
        <taxon>Glomeromycotina</taxon>
        <taxon>Glomeromycetes</taxon>
        <taxon>Diversisporales</taxon>
        <taxon>Gigasporaceae</taxon>
        <taxon>Gigaspora</taxon>
    </lineage>
</organism>
<dbReference type="EMBL" id="WTPW01001251">
    <property type="protein sequence ID" value="KAF0446448.1"/>
    <property type="molecule type" value="Genomic_DNA"/>
</dbReference>